<dbReference type="RefSeq" id="WP_407326238.1">
    <property type="nucleotide sequence ID" value="NZ_CP136865.1"/>
</dbReference>
<organism evidence="1 2">
    <name type="scientific">Congregibacter brevis</name>
    <dbReference type="NCBI Taxonomy" id="3081201"/>
    <lineage>
        <taxon>Bacteria</taxon>
        <taxon>Pseudomonadati</taxon>
        <taxon>Pseudomonadota</taxon>
        <taxon>Gammaproteobacteria</taxon>
        <taxon>Cellvibrionales</taxon>
        <taxon>Halieaceae</taxon>
        <taxon>Congregibacter</taxon>
    </lineage>
</organism>
<dbReference type="EMBL" id="CP136865">
    <property type="protein sequence ID" value="WOJ95540.1"/>
    <property type="molecule type" value="Genomic_DNA"/>
</dbReference>
<sequence>MNFIEAATAYRARFDRDVPIPACIPDETVLRVVLEHLERGEAIEDEYDWYKDLPPGAVA</sequence>
<protein>
    <submittedName>
        <fullName evidence="1">Uncharacterized protein</fullName>
    </submittedName>
</protein>
<dbReference type="Proteomes" id="UP001626549">
    <property type="component" value="Chromosome"/>
</dbReference>
<reference evidence="1 2" key="1">
    <citation type="submission" date="2023-10" db="EMBL/GenBank/DDBJ databases">
        <title>Two novel species belonging to the OM43/NOR5 clade.</title>
        <authorList>
            <person name="Park M."/>
        </authorList>
    </citation>
    <scope>NUCLEOTIDE SEQUENCE [LARGE SCALE GENOMIC DNA]</scope>
    <source>
        <strain evidence="1 2">IMCC45268</strain>
    </source>
</reference>
<evidence type="ECO:0000313" key="2">
    <source>
        <dbReference type="Proteomes" id="UP001626549"/>
    </source>
</evidence>
<evidence type="ECO:0000313" key="1">
    <source>
        <dbReference type="EMBL" id="WOJ95540.1"/>
    </source>
</evidence>
<gene>
    <name evidence="1" type="ORF">R0137_09760</name>
</gene>
<accession>A0ABZ0I8Q9</accession>
<keyword evidence="2" id="KW-1185">Reference proteome</keyword>
<proteinExistence type="predicted"/>
<name>A0ABZ0I8Q9_9GAMM</name>